<reference evidence="1" key="1">
    <citation type="journal article" date="2020" name="Nature">
        <title>Giant virus diversity and host interactions through global metagenomics.</title>
        <authorList>
            <person name="Schulz F."/>
            <person name="Roux S."/>
            <person name="Paez-Espino D."/>
            <person name="Jungbluth S."/>
            <person name="Walsh D.A."/>
            <person name="Denef V.J."/>
            <person name="McMahon K.D."/>
            <person name="Konstantinidis K.T."/>
            <person name="Eloe-Fadrosh E.A."/>
            <person name="Kyrpides N.C."/>
            <person name="Woyke T."/>
        </authorList>
    </citation>
    <scope>NUCLEOTIDE SEQUENCE</scope>
    <source>
        <strain evidence="1">GVMAG-M-3300023179-114</strain>
    </source>
</reference>
<accession>A0A6C0E5J4</accession>
<protein>
    <recommendedName>
        <fullName evidence="2">Methyltransferase domain-containing protein</fullName>
    </recommendedName>
</protein>
<name>A0A6C0E5J4_9ZZZZ</name>
<dbReference type="Gene3D" id="3.40.50.150">
    <property type="entry name" value="Vaccinia Virus protein VP39"/>
    <property type="match status" value="1"/>
</dbReference>
<dbReference type="EMBL" id="MN739720">
    <property type="protein sequence ID" value="QHT22685.1"/>
    <property type="molecule type" value="Genomic_DNA"/>
</dbReference>
<proteinExistence type="predicted"/>
<organism evidence="1">
    <name type="scientific">viral metagenome</name>
    <dbReference type="NCBI Taxonomy" id="1070528"/>
    <lineage>
        <taxon>unclassified sequences</taxon>
        <taxon>metagenomes</taxon>
        <taxon>organismal metagenomes</taxon>
    </lineage>
</organism>
<dbReference type="InterPro" id="IPR029063">
    <property type="entry name" value="SAM-dependent_MTases_sf"/>
</dbReference>
<evidence type="ECO:0008006" key="2">
    <source>
        <dbReference type="Google" id="ProtNLM"/>
    </source>
</evidence>
<dbReference type="Pfam" id="PF13489">
    <property type="entry name" value="Methyltransf_23"/>
    <property type="match status" value="1"/>
</dbReference>
<evidence type="ECO:0000313" key="1">
    <source>
        <dbReference type="EMBL" id="QHT22685.1"/>
    </source>
</evidence>
<dbReference type="SUPFAM" id="SSF53335">
    <property type="entry name" value="S-adenosyl-L-methionine-dependent methyltransferases"/>
    <property type="match status" value="1"/>
</dbReference>
<dbReference type="AlphaFoldDB" id="A0A6C0E5J4"/>
<sequence length="188" mass="21920">MDYLKVYTDCFNTPYYSIEHHIQYDFAVNNILSLYKNNSTFSLIDVGSGRGALINLVKSNFANSNITSVDLDKFNDIPVNFKKCNLSLYQDRDNLLTSKYDILTCTDVLEHLDKSFIEDVILMFSKLSKDCIFAIANHSDIINNVQLHTIQENDLWWDDKLLKYFSITKKQIEYNGQLYMYVCKSKQT</sequence>